<dbReference type="AlphaFoldDB" id="A0A3R6VML3"/>
<dbReference type="VEuPathDB" id="FungiDB:H310_12207"/>
<sequence>MRVAYAYLVHAEWLPPSTLKTFDYQTNIPVAHLEQFRRNIHTNELSRCATMHPDHSCRQFAVTGTLNLLSRSAQVFVPLQCLSLAAGIATKKVIEWPKVIKGVARSMMFLTGANMAPLMLSCLVPNAPHKWVALLASMLPYAVLQVEPPKRRASVLKAISCWALISLHLQAKSSRWWRRLYMATPAKHVPWSWVATAAYAACMTQILKRPHIQSHLAMQYLSVTIFAPLHVLAIIGTFAATRKFPNLRHQLTGFVKSVAFLTANYLLPYVSSCALPQTNHKLMLALATLTPSLAQLLESPRRRLTILKAVACYSLISVVYQHLTMHGLNDALAHALPAACGCVAIGTVISSIRSRRVKGPPSLFVALGVGCGVFRYINRRRRKKKSKLAAWVASLVVFRLCSDQHNYMLAYSTSCLLPQKNDLAMIKLTSLTPFLAQYLEPTSRRTSIIKAVACYSLVSVYIQLAAKHEWLSKQSKVATVLFASCMTYVLQNPHRQSRWAMQCLYGDFLDQPDTTKAAVETAAAAMA</sequence>
<dbReference type="Proteomes" id="UP000285060">
    <property type="component" value="Unassembled WGS sequence"/>
</dbReference>
<organism evidence="2 3">
    <name type="scientific">Aphanomyces invadans</name>
    <dbReference type="NCBI Taxonomy" id="157072"/>
    <lineage>
        <taxon>Eukaryota</taxon>
        <taxon>Sar</taxon>
        <taxon>Stramenopiles</taxon>
        <taxon>Oomycota</taxon>
        <taxon>Saprolegniomycetes</taxon>
        <taxon>Saprolegniales</taxon>
        <taxon>Verrucalvaceae</taxon>
        <taxon>Aphanomyces</taxon>
    </lineage>
</organism>
<reference evidence="2 3" key="1">
    <citation type="submission" date="2018-08" db="EMBL/GenBank/DDBJ databases">
        <title>Aphanomyces genome sequencing and annotation.</title>
        <authorList>
            <person name="Minardi D."/>
            <person name="Oidtmann B."/>
            <person name="Van Der Giezen M."/>
            <person name="Studholme D.J."/>
        </authorList>
    </citation>
    <scope>NUCLEOTIDE SEQUENCE [LARGE SCALE GENOMIC DNA]</scope>
    <source>
        <strain evidence="2 3">NJM0002</strain>
    </source>
</reference>
<protein>
    <submittedName>
        <fullName evidence="2">Uncharacterized protein</fullName>
    </submittedName>
</protein>
<keyword evidence="3" id="KW-1185">Reference proteome</keyword>
<keyword evidence="1" id="KW-1133">Transmembrane helix</keyword>
<feature type="transmembrane region" description="Helical" evidence="1">
    <location>
        <begin position="191"/>
        <end position="208"/>
    </location>
</feature>
<dbReference type="VEuPathDB" id="FungiDB:H310_12208"/>
<evidence type="ECO:0000256" key="1">
    <source>
        <dbReference type="SAM" id="Phobius"/>
    </source>
</evidence>
<dbReference type="EMBL" id="QUSY01000315">
    <property type="protein sequence ID" value="RHY30444.1"/>
    <property type="molecule type" value="Genomic_DNA"/>
</dbReference>
<evidence type="ECO:0000313" key="3">
    <source>
        <dbReference type="Proteomes" id="UP000285060"/>
    </source>
</evidence>
<feature type="transmembrane region" description="Helical" evidence="1">
    <location>
        <begin position="220"/>
        <end position="239"/>
    </location>
</feature>
<comment type="caution">
    <text evidence="2">The sequence shown here is derived from an EMBL/GenBank/DDBJ whole genome shotgun (WGS) entry which is preliminary data.</text>
</comment>
<gene>
    <name evidence="2" type="ORF">DYB32_006150</name>
</gene>
<keyword evidence="1" id="KW-0812">Transmembrane</keyword>
<proteinExistence type="predicted"/>
<feature type="transmembrane region" description="Helical" evidence="1">
    <location>
        <begin position="359"/>
        <end position="377"/>
    </location>
</feature>
<keyword evidence="1" id="KW-0472">Membrane</keyword>
<feature type="transmembrane region" description="Helical" evidence="1">
    <location>
        <begin position="335"/>
        <end position="353"/>
    </location>
</feature>
<accession>A0A3R6VML3</accession>
<evidence type="ECO:0000313" key="2">
    <source>
        <dbReference type="EMBL" id="RHY30444.1"/>
    </source>
</evidence>
<name>A0A3R6VML3_9STRA</name>